<feature type="domain" description="SH3" evidence="4">
    <location>
        <begin position="102"/>
        <end position="162"/>
    </location>
</feature>
<feature type="compositionally biased region" description="Polar residues" evidence="3">
    <location>
        <begin position="30"/>
        <end position="39"/>
    </location>
</feature>
<dbReference type="GeneID" id="25901306"/>
<keyword evidence="1 2" id="KW-0728">SH3 domain</keyword>
<evidence type="ECO:0000259" key="4">
    <source>
        <dbReference type="PROSITE" id="PS50002"/>
    </source>
</evidence>
<protein>
    <recommendedName>
        <fullName evidence="4">SH3 domain-containing protein</fullName>
    </recommendedName>
</protein>
<evidence type="ECO:0000313" key="5">
    <source>
        <dbReference type="EMBL" id="KNC87058.1"/>
    </source>
</evidence>
<dbReference type="RefSeq" id="XP_014160960.1">
    <property type="nucleotide sequence ID" value="XM_014305485.1"/>
</dbReference>
<evidence type="ECO:0000256" key="2">
    <source>
        <dbReference type="PROSITE-ProRule" id="PRU00192"/>
    </source>
</evidence>
<organism evidence="5 6">
    <name type="scientific">Sphaeroforma arctica JP610</name>
    <dbReference type="NCBI Taxonomy" id="667725"/>
    <lineage>
        <taxon>Eukaryota</taxon>
        <taxon>Ichthyosporea</taxon>
        <taxon>Ichthyophonida</taxon>
        <taxon>Sphaeroforma</taxon>
    </lineage>
</organism>
<dbReference type="SMART" id="SM00326">
    <property type="entry name" value="SH3"/>
    <property type="match status" value="1"/>
</dbReference>
<dbReference type="OrthoDB" id="73680at2759"/>
<dbReference type="PROSITE" id="PS50002">
    <property type="entry name" value="SH3"/>
    <property type="match status" value="1"/>
</dbReference>
<evidence type="ECO:0000256" key="3">
    <source>
        <dbReference type="SAM" id="MobiDB-lite"/>
    </source>
</evidence>
<dbReference type="InterPro" id="IPR001452">
    <property type="entry name" value="SH3_domain"/>
</dbReference>
<gene>
    <name evidence="5" type="ORF">SARC_00802</name>
</gene>
<dbReference type="STRING" id="667725.A0A0L0GFK4"/>
<dbReference type="InterPro" id="IPR036028">
    <property type="entry name" value="SH3-like_dom_sf"/>
</dbReference>
<feature type="compositionally biased region" description="Low complexity" evidence="3">
    <location>
        <begin position="7"/>
        <end position="23"/>
    </location>
</feature>
<evidence type="ECO:0000256" key="1">
    <source>
        <dbReference type="ARBA" id="ARBA00022443"/>
    </source>
</evidence>
<keyword evidence="6" id="KW-1185">Reference proteome</keyword>
<evidence type="ECO:0000313" key="6">
    <source>
        <dbReference type="Proteomes" id="UP000054560"/>
    </source>
</evidence>
<feature type="compositionally biased region" description="Low complexity" evidence="3">
    <location>
        <begin position="190"/>
        <end position="199"/>
    </location>
</feature>
<dbReference type="SUPFAM" id="SSF50044">
    <property type="entry name" value="SH3-domain"/>
    <property type="match status" value="1"/>
</dbReference>
<feature type="compositionally biased region" description="Polar residues" evidence="3">
    <location>
        <begin position="172"/>
        <end position="184"/>
    </location>
</feature>
<name>A0A0L0GFK4_9EUKA</name>
<dbReference type="Gene3D" id="2.30.30.40">
    <property type="entry name" value="SH3 Domains"/>
    <property type="match status" value="1"/>
</dbReference>
<sequence>MVRKLGSIRSSRTMLSSSSPTSARRTHSSPLNSQVQSNDYASSGDIKKVFSKPRSFVSASAMVDQVRVPESARGAAVNIGRGSTTYMPWRSGNESAKETTPTSTLCARVIKSYRAFNNKELTVREGDIVRNVAEVGLKDWLKGSVGGMVGYFPASHVVMMIADSVKQGFGNSGSHSSTPNLSPSDQRRGSQTSVTSSSSNYNTRLPASSMPRNIVSPVFSLLIRDIS</sequence>
<proteinExistence type="predicted"/>
<accession>A0A0L0GFK4</accession>
<feature type="region of interest" description="Disordered" evidence="3">
    <location>
        <begin position="1"/>
        <end position="39"/>
    </location>
</feature>
<reference evidence="5 6" key="1">
    <citation type="submission" date="2011-02" db="EMBL/GenBank/DDBJ databases">
        <title>The Genome Sequence of Sphaeroforma arctica JP610.</title>
        <authorList>
            <consortium name="The Broad Institute Genome Sequencing Platform"/>
            <person name="Russ C."/>
            <person name="Cuomo C."/>
            <person name="Young S.K."/>
            <person name="Zeng Q."/>
            <person name="Gargeya S."/>
            <person name="Alvarado L."/>
            <person name="Berlin A."/>
            <person name="Chapman S.B."/>
            <person name="Chen Z."/>
            <person name="Freedman E."/>
            <person name="Gellesch M."/>
            <person name="Goldberg J."/>
            <person name="Griggs A."/>
            <person name="Gujja S."/>
            <person name="Heilman E."/>
            <person name="Heiman D."/>
            <person name="Howarth C."/>
            <person name="Mehta T."/>
            <person name="Neiman D."/>
            <person name="Pearson M."/>
            <person name="Roberts A."/>
            <person name="Saif S."/>
            <person name="Shea T."/>
            <person name="Shenoy N."/>
            <person name="Sisk P."/>
            <person name="Stolte C."/>
            <person name="Sykes S."/>
            <person name="White J."/>
            <person name="Yandava C."/>
            <person name="Burger G."/>
            <person name="Gray M.W."/>
            <person name="Holland P.W.H."/>
            <person name="King N."/>
            <person name="Lang F.B.F."/>
            <person name="Roger A.J."/>
            <person name="Ruiz-Trillo I."/>
            <person name="Haas B."/>
            <person name="Nusbaum C."/>
            <person name="Birren B."/>
        </authorList>
    </citation>
    <scope>NUCLEOTIDE SEQUENCE [LARGE SCALE GENOMIC DNA]</scope>
    <source>
        <strain evidence="5 6">JP610</strain>
    </source>
</reference>
<dbReference type="Proteomes" id="UP000054560">
    <property type="component" value="Unassembled WGS sequence"/>
</dbReference>
<dbReference type="EMBL" id="KQ241624">
    <property type="protein sequence ID" value="KNC87058.1"/>
    <property type="molecule type" value="Genomic_DNA"/>
</dbReference>
<feature type="region of interest" description="Disordered" evidence="3">
    <location>
        <begin position="169"/>
        <end position="208"/>
    </location>
</feature>
<dbReference type="Pfam" id="PF07653">
    <property type="entry name" value="SH3_2"/>
    <property type="match status" value="1"/>
</dbReference>
<dbReference type="AlphaFoldDB" id="A0A0L0GFK4"/>